<feature type="compositionally biased region" description="Polar residues" evidence="1">
    <location>
        <begin position="32"/>
        <end position="43"/>
    </location>
</feature>
<dbReference type="Proteomes" id="UP000285301">
    <property type="component" value="Unassembled WGS sequence"/>
</dbReference>
<proteinExistence type="predicted"/>
<gene>
    <name evidence="2" type="ORF">B4U79_05357</name>
</gene>
<comment type="caution">
    <text evidence="2">The sequence shown here is derived from an EMBL/GenBank/DDBJ whole genome shotgun (WGS) entry which is preliminary data.</text>
</comment>
<accession>A0A3S3SKB2</accession>
<evidence type="ECO:0000256" key="1">
    <source>
        <dbReference type="SAM" id="MobiDB-lite"/>
    </source>
</evidence>
<name>A0A3S3SKB2_9ACAR</name>
<reference evidence="2 3" key="1">
    <citation type="journal article" date="2018" name="Gigascience">
        <title>Genomes of trombidid mites reveal novel predicted allergens and laterally-transferred genes associated with secondary metabolism.</title>
        <authorList>
            <person name="Dong X."/>
            <person name="Chaisiri K."/>
            <person name="Xia D."/>
            <person name="Armstrong S.D."/>
            <person name="Fang Y."/>
            <person name="Donnelly M.J."/>
            <person name="Kadowaki T."/>
            <person name="McGarry J.W."/>
            <person name="Darby A.C."/>
            <person name="Makepeace B.L."/>
        </authorList>
    </citation>
    <scope>NUCLEOTIDE SEQUENCE [LARGE SCALE GENOMIC DNA]</scope>
    <source>
        <strain evidence="2">UoL-WK</strain>
    </source>
</reference>
<evidence type="ECO:0000313" key="3">
    <source>
        <dbReference type="Proteomes" id="UP000285301"/>
    </source>
</evidence>
<dbReference type="OrthoDB" id="6515338at2759"/>
<feature type="region of interest" description="Disordered" evidence="1">
    <location>
        <begin position="78"/>
        <end position="102"/>
    </location>
</feature>
<dbReference type="EMBL" id="NCKU01000496">
    <property type="protein sequence ID" value="RWS15300.1"/>
    <property type="molecule type" value="Genomic_DNA"/>
</dbReference>
<feature type="region of interest" description="Disordered" evidence="1">
    <location>
        <begin position="26"/>
        <end position="55"/>
    </location>
</feature>
<sequence>MHYTRVKTKYRKQYRELWQLRATFEAEEESNNTKNEVTTTSSKSDARLSKNDSGYKSIERKDYSIDYKSEAIFRQFTSTSLQKSPHQSIQEEQENEIQATYV</sequence>
<dbReference type="AlphaFoldDB" id="A0A3S3SKB2"/>
<evidence type="ECO:0000313" key="2">
    <source>
        <dbReference type="EMBL" id="RWS15300.1"/>
    </source>
</evidence>
<keyword evidence="3" id="KW-1185">Reference proteome</keyword>
<protein>
    <submittedName>
        <fullName evidence="2">Uncharacterized protein</fullName>
    </submittedName>
</protein>
<organism evidence="2 3">
    <name type="scientific">Dinothrombium tinctorium</name>
    <dbReference type="NCBI Taxonomy" id="1965070"/>
    <lineage>
        <taxon>Eukaryota</taxon>
        <taxon>Metazoa</taxon>
        <taxon>Ecdysozoa</taxon>
        <taxon>Arthropoda</taxon>
        <taxon>Chelicerata</taxon>
        <taxon>Arachnida</taxon>
        <taxon>Acari</taxon>
        <taxon>Acariformes</taxon>
        <taxon>Trombidiformes</taxon>
        <taxon>Prostigmata</taxon>
        <taxon>Anystina</taxon>
        <taxon>Parasitengona</taxon>
        <taxon>Trombidioidea</taxon>
        <taxon>Trombidiidae</taxon>
        <taxon>Dinothrombium</taxon>
    </lineage>
</organism>